<feature type="region of interest" description="Disordered" evidence="1">
    <location>
        <begin position="416"/>
        <end position="495"/>
    </location>
</feature>
<dbReference type="PhylomeDB" id="A0A0D2VP43"/>
<dbReference type="InParanoid" id="A0A0D2VP43"/>
<feature type="compositionally biased region" description="Polar residues" evidence="1">
    <location>
        <begin position="313"/>
        <end position="322"/>
    </location>
</feature>
<reference evidence="3" key="1">
    <citation type="submission" date="2011-02" db="EMBL/GenBank/DDBJ databases">
        <title>The Genome Sequence of Capsaspora owczarzaki ATCC 30864.</title>
        <authorList>
            <person name="Russ C."/>
            <person name="Cuomo C."/>
            <person name="Burger G."/>
            <person name="Gray M.W."/>
            <person name="Holland P.W.H."/>
            <person name="King N."/>
            <person name="Lang F.B.F."/>
            <person name="Roger A.J."/>
            <person name="Ruiz-Trillo I."/>
            <person name="Young S.K."/>
            <person name="Zeng Q."/>
            <person name="Gargeya S."/>
            <person name="Alvarado L."/>
            <person name="Berlin A."/>
            <person name="Chapman S.B."/>
            <person name="Chen Z."/>
            <person name="Freedman E."/>
            <person name="Gellesch M."/>
            <person name="Goldberg J."/>
            <person name="Griggs A."/>
            <person name="Gujja S."/>
            <person name="Heilman E."/>
            <person name="Heiman D."/>
            <person name="Howarth C."/>
            <person name="Mehta T."/>
            <person name="Neiman D."/>
            <person name="Pearson M."/>
            <person name="Roberts A."/>
            <person name="Saif S."/>
            <person name="Shea T."/>
            <person name="Shenoy N."/>
            <person name="Sisk P."/>
            <person name="Stolte C."/>
            <person name="Sykes S."/>
            <person name="White J."/>
            <person name="Yandava C."/>
            <person name="Haas B."/>
            <person name="Nusbaum C."/>
            <person name="Birren B."/>
        </authorList>
    </citation>
    <scope>NUCLEOTIDE SEQUENCE</scope>
    <source>
        <strain evidence="3">ATCC 30864</strain>
    </source>
</reference>
<gene>
    <name evidence="2" type="ORF">CAOG_003176</name>
</gene>
<protein>
    <submittedName>
        <fullName evidence="2">Uncharacterized protein</fullName>
    </submittedName>
</protein>
<feature type="compositionally biased region" description="Polar residues" evidence="1">
    <location>
        <begin position="340"/>
        <end position="349"/>
    </location>
</feature>
<organism evidence="2 3">
    <name type="scientific">Capsaspora owczarzaki (strain ATCC 30864)</name>
    <dbReference type="NCBI Taxonomy" id="595528"/>
    <lineage>
        <taxon>Eukaryota</taxon>
        <taxon>Filasterea</taxon>
        <taxon>Capsaspora</taxon>
    </lineage>
</organism>
<proteinExistence type="predicted"/>
<sequence length="623" mass="67027">MWLTPMGQRTLTDAELQLWLAGVTEFCRQFCQPLKRGPGTGDDGRSLAGCGLVFAGVGIPYPLGAEAGVFDDLPIDTLIFLVTRITRALVHCDVVPLAPSVFAESVINGIFVLLADRLDDEITAARLASVLSPNALSKCTAARGVPSLSEVLQLERGQPPSKAADGSCEFWRTLVLQGHLSCPSEHSAMACGIESTNDNVASRDTANGLLPSPSCTARAVWMKLLQNIKHRIVPERDSFHSIDFADPAEFESFYSAALHLPHIINKADSMHNRKELQDVVERLFIMNAASEDEASEVSHRSPETSPVAVVPHTPQTRPSVAPATSQTLVPLFAPMQSTPEPAIDSNSEGTVVAASPPAQGDENSIPGSVPSLWTRSGHDNMTMVPDGAKTVKWSGTPRRAALPVLRSPGNHHLLAELTSPNIKAARQSTPREKSSAALPSNGMGSSRAHKSSLAGKHAQWQDAEQSEVELVPDTPQSRLAPPERPVSRQLRATPALRHARGRHFTSPSSASVGRGVKQHRSQSTFGARLSQWKDALHGYAQKMLFPSPDVHVTLPTHLQSPVRPPVSAVQVAQQLLLASPTSPRTLLLVPSALPSGENSLKSPALDVFRPTRAGRFQVFEFDE</sequence>
<accession>A0A0D2VP43</accession>
<dbReference type="AlphaFoldDB" id="A0A0D2VP43"/>
<name>A0A0D2VP43_CAPO3</name>
<evidence type="ECO:0000256" key="1">
    <source>
        <dbReference type="SAM" id="MobiDB-lite"/>
    </source>
</evidence>
<feature type="region of interest" description="Disordered" evidence="1">
    <location>
        <begin position="294"/>
        <end position="322"/>
    </location>
</feature>
<feature type="region of interest" description="Disordered" evidence="1">
    <location>
        <begin position="340"/>
        <end position="367"/>
    </location>
</feature>
<dbReference type="Proteomes" id="UP000008743">
    <property type="component" value="Unassembled WGS sequence"/>
</dbReference>
<dbReference type="EMBL" id="KE346363">
    <property type="protein sequence ID" value="KJE92157.1"/>
    <property type="molecule type" value="Genomic_DNA"/>
</dbReference>
<evidence type="ECO:0000313" key="3">
    <source>
        <dbReference type="Proteomes" id="UP000008743"/>
    </source>
</evidence>
<keyword evidence="3" id="KW-1185">Reference proteome</keyword>
<dbReference type="RefSeq" id="XP_004364015.1">
    <property type="nucleotide sequence ID" value="XM_004363958.2"/>
</dbReference>
<evidence type="ECO:0000313" key="2">
    <source>
        <dbReference type="EMBL" id="KJE92157.1"/>
    </source>
</evidence>